<comment type="caution">
    <text evidence="1">The sequence shown here is derived from an EMBL/GenBank/DDBJ whole genome shotgun (WGS) entry which is preliminary data.</text>
</comment>
<evidence type="ECO:0000313" key="2">
    <source>
        <dbReference type="Proteomes" id="UP001314181"/>
    </source>
</evidence>
<gene>
    <name evidence="1" type="ORF">CAXC1_120001</name>
</gene>
<proteinExistence type="predicted"/>
<reference evidence="1 2" key="1">
    <citation type="submission" date="2024-01" db="EMBL/GenBank/DDBJ databases">
        <authorList>
            <person name="Kunselman E."/>
        </authorList>
    </citation>
    <scope>NUCLEOTIDE SEQUENCE [LARGE SCALE GENOMIC DNA]</scope>
    <source>
        <strain evidence="1">2 abalone samples</strain>
    </source>
</reference>
<evidence type="ECO:0000313" key="1">
    <source>
        <dbReference type="EMBL" id="CAK8162319.1"/>
    </source>
</evidence>
<name>A0ABP0ERK4_9RICK</name>
<accession>A0ABP0ERK4</accession>
<protein>
    <submittedName>
        <fullName evidence="1">Uncharacterized protein</fullName>
    </submittedName>
</protein>
<organism evidence="1 2">
    <name type="scientific">Candidatus Xenohaliotis californiensis</name>
    <dbReference type="NCBI Taxonomy" id="84677"/>
    <lineage>
        <taxon>Bacteria</taxon>
        <taxon>Pseudomonadati</taxon>
        <taxon>Pseudomonadota</taxon>
        <taxon>Alphaproteobacteria</taxon>
        <taxon>Rickettsiales</taxon>
        <taxon>Anaplasmataceae</taxon>
        <taxon>Candidatus Xenohaliotis</taxon>
    </lineage>
</organism>
<keyword evidence="2" id="KW-1185">Reference proteome</keyword>
<dbReference type="EMBL" id="CAWVOK010000003">
    <property type="protein sequence ID" value="CAK8162319.1"/>
    <property type="molecule type" value="Genomic_DNA"/>
</dbReference>
<sequence>MFYCLCNKIYFHKTNEDNCKIDDEVDAALTRGGGLKWQSFDSYDIITFSDTNHKQCSCL</sequence>
<dbReference type="Proteomes" id="UP001314181">
    <property type="component" value="Unassembled WGS sequence"/>
</dbReference>